<feature type="compositionally biased region" description="Basic and acidic residues" evidence="1">
    <location>
        <begin position="8"/>
        <end position="24"/>
    </location>
</feature>
<dbReference type="OrthoDB" id="3211582at2759"/>
<feature type="region of interest" description="Disordered" evidence="1">
    <location>
        <begin position="1"/>
        <end position="92"/>
    </location>
</feature>
<dbReference type="OMA" id="HSLFHRN"/>
<gene>
    <name evidence="2" type="ORF">GLOTRDRAFT_120420</name>
</gene>
<dbReference type="GeneID" id="19300640"/>
<feature type="compositionally biased region" description="Basic and acidic residues" evidence="1">
    <location>
        <begin position="35"/>
        <end position="46"/>
    </location>
</feature>
<dbReference type="eggNOG" id="ENOG502SAN2">
    <property type="taxonomic scope" value="Eukaryota"/>
</dbReference>
<accession>S7RR44</accession>
<dbReference type="EMBL" id="KB469299">
    <property type="protein sequence ID" value="EPQ57070.1"/>
    <property type="molecule type" value="Genomic_DNA"/>
</dbReference>
<name>S7RR44_GLOTA</name>
<reference evidence="2 3" key="1">
    <citation type="journal article" date="2012" name="Science">
        <title>The Paleozoic origin of enzymatic lignin decomposition reconstructed from 31 fungal genomes.</title>
        <authorList>
            <person name="Floudas D."/>
            <person name="Binder M."/>
            <person name="Riley R."/>
            <person name="Barry K."/>
            <person name="Blanchette R.A."/>
            <person name="Henrissat B."/>
            <person name="Martinez A.T."/>
            <person name="Otillar R."/>
            <person name="Spatafora J.W."/>
            <person name="Yadav J.S."/>
            <person name="Aerts A."/>
            <person name="Benoit I."/>
            <person name="Boyd A."/>
            <person name="Carlson A."/>
            <person name="Copeland A."/>
            <person name="Coutinho P.M."/>
            <person name="de Vries R.P."/>
            <person name="Ferreira P."/>
            <person name="Findley K."/>
            <person name="Foster B."/>
            <person name="Gaskell J."/>
            <person name="Glotzer D."/>
            <person name="Gorecki P."/>
            <person name="Heitman J."/>
            <person name="Hesse C."/>
            <person name="Hori C."/>
            <person name="Igarashi K."/>
            <person name="Jurgens J.A."/>
            <person name="Kallen N."/>
            <person name="Kersten P."/>
            <person name="Kohler A."/>
            <person name="Kuees U."/>
            <person name="Kumar T.K.A."/>
            <person name="Kuo A."/>
            <person name="LaButti K."/>
            <person name="Larrondo L.F."/>
            <person name="Lindquist E."/>
            <person name="Ling A."/>
            <person name="Lombard V."/>
            <person name="Lucas S."/>
            <person name="Lundell T."/>
            <person name="Martin R."/>
            <person name="McLaughlin D.J."/>
            <person name="Morgenstern I."/>
            <person name="Morin E."/>
            <person name="Murat C."/>
            <person name="Nagy L.G."/>
            <person name="Nolan M."/>
            <person name="Ohm R.A."/>
            <person name="Patyshakuliyeva A."/>
            <person name="Rokas A."/>
            <person name="Ruiz-Duenas F.J."/>
            <person name="Sabat G."/>
            <person name="Salamov A."/>
            <person name="Samejima M."/>
            <person name="Schmutz J."/>
            <person name="Slot J.C."/>
            <person name="St John F."/>
            <person name="Stenlid J."/>
            <person name="Sun H."/>
            <person name="Sun S."/>
            <person name="Syed K."/>
            <person name="Tsang A."/>
            <person name="Wiebenga A."/>
            <person name="Young D."/>
            <person name="Pisabarro A."/>
            <person name="Eastwood D.C."/>
            <person name="Martin F."/>
            <person name="Cullen D."/>
            <person name="Grigoriev I.V."/>
            <person name="Hibbett D.S."/>
        </authorList>
    </citation>
    <scope>NUCLEOTIDE SEQUENCE [LARGE SCALE GENOMIC DNA]</scope>
    <source>
        <strain evidence="2 3">ATCC 11539</strain>
    </source>
</reference>
<feature type="compositionally biased region" description="Low complexity" evidence="1">
    <location>
        <begin position="54"/>
        <end position="75"/>
    </location>
</feature>
<evidence type="ECO:0000313" key="3">
    <source>
        <dbReference type="Proteomes" id="UP000030669"/>
    </source>
</evidence>
<dbReference type="RefSeq" id="XP_007864225.1">
    <property type="nucleotide sequence ID" value="XM_007866034.1"/>
</dbReference>
<feature type="compositionally biased region" description="Basic and acidic residues" evidence="1">
    <location>
        <begin position="118"/>
        <end position="131"/>
    </location>
</feature>
<organism evidence="2 3">
    <name type="scientific">Gloeophyllum trabeum (strain ATCC 11539 / FP-39264 / Madison 617)</name>
    <name type="common">Brown rot fungus</name>
    <dbReference type="NCBI Taxonomy" id="670483"/>
    <lineage>
        <taxon>Eukaryota</taxon>
        <taxon>Fungi</taxon>
        <taxon>Dikarya</taxon>
        <taxon>Basidiomycota</taxon>
        <taxon>Agaricomycotina</taxon>
        <taxon>Agaricomycetes</taxon>
        <taxon>Gloeophyllales</taxon>
        <taxon>Gloeophyllaceae</taxon>
        <taxon>Gloeophyllum</taxon>
    </lineage>
</organism>
<dbReference type="Proteomes" id="UP000030669">
    <property type="component" value="Unassembled WGS sequence"/>
</dbReference>
<protein>
    <submittedName>
        <fullName evidence="2">Uncharacterized protein</fullName>
    </submittedName>
</protein>
<dbReference type="HOGENOM" id="CLU_116414_1_0_1"/>
<dbReference type="KEGG" id="gtr:GLOTRDRAFT_120420"/>
<feature type="region of interest" description="Disordered" evidence="1">
    <location>
        <begin position="118"/>
        <end position="145"/>
    </location>
</feature>
<keyword evidence="3" id="KW-1185">Reference proteome</keyword>
<evidence type="ECO:0000256" key="1">
    <source>
        <dbReference type="SAM" id="MobiDB-lite"/>
    </source>
</evidence>
<proteinExistence type="predicted"/>
<dbReference type="AlphaFoldDB" id="S7RR44"/>
<feature type="compositionally biased region" description="Basic and acidic residues" evidence="1">
    <location>
        <begin position="82"/>
        <end position="92"/>
    </location>
</feature>
<evidence type="ECO:0000313" key="2">
    <source>
        <dbReference type="EMBL" id="EPQ57070.1"/>
    </source>
</evidence>
<sequence length="145" mass="15961">MPLFGKSHRSEDTKLVGNDHHDAPNRSGSMFSGRRSTDANHDRDRAGSPTSTNGSSWFRRSSSPSDRSGHGSDPSIVNARRKVSEAEEAERAAERALSQARYAARDAKEHVKMLEREAQEDAKRAKAKQAEAKSMNKTTKGLGRI</sequence>